<dbReference type="GeneID" id="36551392"/>
<dbReference type="EMBL" id="MSFO01000002">
    <property type="protein sequence ID" value="PLB52233.1"/>
    <property type="molecule type" value="Genomic_DNA"/>
</dbReference>
<dbReference type="RefSeq" id="XP_024707535.1">
    <property type="nucleotide sequence ID" value="XM_024843692.1"/>
</dbReference>
<keyword evidence="1" id="KW-0732">Signal</keyword>
<evidence type="ECO:0000256" key="1">
    <source>
        <dbReference type="SAM" id="SignalP"/>
    </source>
</evidence>
<dbReference type="Proteomes" id="UP000234275">
    <property type="component" value="Unassembled WGS sequence"/>
</dbReference>
<sequence length="155" mass="17006">MKLPATLSAALLAVSAAAQFDKNLPWGKRDYACINVYQGIPDHSTVAPGAEITLKFNREPTGRCDSNLSQYPGTPYAVWLYNNPVRNRDVVSWDQRVKITDGVDEHGGEVTITIPEDLPAVGDDSVWYLRVDTVLSTAPQMPSLFNATGPFAIRE</sequence>
<dbReference type="OrthoDB" id="2408539at2759"/>
<accession>A0A2I2GH77</accession>
<name>A0A2I2GH77_9EURO</name>
<proteinExistence type="predicted"/>
<protein>
    <submittedName>
        <fullName evidence="2">Uncharacterized protein</fullName>
    </submittedName>
</protein>
<keyword evidence="3" id="KW-1185">Reference proteome</keyword>
<comment type="caution">
    <text evidence="2">The sequence shown here is derived from an EMBL/GenBank/DDBJ whole genome shotgun (WGS) entry which is preliminary data.</text>
</comment>
<gene>
    <name evidence="2" type="ORF">P170DRAFT_348701</name>
</gene>
<organism evidence="2 3">
    <name type="scientific">Aspergillus steynii IBT 23096</name>
    <dbReference type="NCBI Taxonomy" id="1392250"/>
    <lineage>
        <taxon>Eukaryota</taxon>
        <taxon>Fungi</taxon>
        <taxon>Dikarya</taxon>
        <taxon>Ascomycota</taxon>
        <taxon>Pezizomycotina</taxon>
        <taxon>Eurotiomycetes</taxon>
        <taxon>Eurotiomycetidae</taxon>
        <taxon>Eurotiales</taxon>
        <taxon>Aspergillaceae</taxon>
        <taxon>Aspergillus</taxon>
        <taxon>Aspergillus subgen. Circumdati</taxon>
    </lineage>
</organism>
<dbReference type="AlphaFoldDB" id="A0A2I2GH77"/>
<evidence type="ECO:0000313" key="2">
    <source>
        <dbReference type="EMBL" id="PLB52233.1"/>
    </source>
</evidence>
<feature type="signal peptide" evidence="1">
    <location>
        <begin position="1"/>
        <end position="17"/>
    </location>
</feature>
<reference evidence="2 3" key="1">
    <citation type="submission" date="2016-12" db="EMBL/GenBank/DDBJ databases">
        <title>The genomes of Aspergillus section Nigri reveals drivers in fungal speciation.</title>
        <authorList>
            <consortium name="DOE Joint Genome Institute"/>
            <person name="Vesth T.C."/>
            <person name="Nybo J."/>
            <person name="Theobald S."/>
            <person name="Brandl J."/>
            <person name="Frisvad J.C."/>
            <person name="Nielsen K.F."/>
            <person name="Lyhne E.K."/>
            <person name="Kogle M.E."/>
            <person name="Kuo A."/>
            <person name="Riley R."/>
            <person name="Clum A."/>
            <person name="Nolan M."/>
            <person name="Lipzen A."/>
            <person name="Salamov A."/>
            <person name="Henrissat B."/>
            <person name="Wiebenga A."/>
            <person name="De Vries R.P."/>
            <person name="Grigoriev I.V."/>
            <person name="Mortensen U.H."/>
            <person name="Andersen M.R."/>
            <person name="Baker S.E."/>
        </authorList>
    </citation>
    <scope>NUCLEOTIDE SEQUENCE [LARGE SCALE GENOMIC DNA]</scope>
    <source>
        <strain evidence="2 3">IBT 23096</strain>
    </source>
</reference>
<feature type="chain" id="PRO_5014182558" evidence="1">
    <location>
        <begin position="18"/>
        <end position="155"/>
    </location>
</feature>
<evidence type="ECO:0000313" key="3">
    <source>
        <dbReference type="Proteomes" id="UP000234275"/>
    </source>
</evidence>
<dbReference type="VEuPathDB" id="FungiDB:P170DRAFT_348701"/>